<dbReference type="GO" id="GO:0016020">
    <property type="term" value="C:membrane"/>
    <property type="evidence" value="ECO:0007669"/>
    <property type="project" value="InterPro"/>
</dbReference>
<sequence length="103" mass="11669">MEISSLRADTTSLIVEQIIEPLGQSLGNVWEPTAEASVRGPSEGFVEDITRNVDLIRKRLKNGHLVFEPAESEHWRPRPFRSHSFMCFLANIYYKQVQGGILG</sequence>
<comment type="caution">
    <text evidence="2">The sequence shown here is derived from an EMBL/GenBank/DDBJ whole genome shotgun (WGS) entry which is preliminary data.</text>
</comment>
<keyword evidence="1" id="KW-0472">Membrane</keyword>
<dbReference type="GO" id="GO:0009847">
    <property type="term" value="P:spore germination"/>
    <property type="evidence" value="ECO:0007669"/>
    <property type="project" value="InterPro"/>
</dbReference>
<protein>
    <submittedName>
        <fullName evidence="2">Spore germination protein</fullName>
    </submittedName>
</protein>
<keyword evidence="3" id="KW-1185">Reference proteome</keyword>
<evidence type="ECO:0000313" key="2">
    <source>
        <dbReference type="EMBL" id="MBD0383173.1"/>
    </source>
</evidence>
<dbReference type="AlphaFoldDB" id="A0A926QLT6"/>
<name>A0A926QLT6_9BACL</name>
<proteinExistence type="predicted"/>
<accession>A0A926QLT6</accession>
<dbReference type="Proteomes" id="UP000650466">
    <property type="component" value="Unassembled WGS sequence"/>
</dbReference>
<organism evidence="2 3">
    <name type="scientific">Paenibacillus sedimenti</name>
    <dbReference type="NCBI Taxonomy" id="2770274"/>
    <lineage>
        <taxon>Bacteria</taxon>
        <taxon>Bacillati</taxon>
        <taxon>Bacillota</taxon>
        <taxon>Bacilli</taxon>
        <taxon>Bacillales</taxon>
        <taxon>Paenibacillaceae</taxon>
        <taxon>Paenibacillus</taxon>
    </lineage>
</organism>
<dbReference type="EMBL" id="JACVVD010000010">
    <property type="protein sequence ID" value="MBD0383173.1"/>
    <property type="molecule type" value="Genomic_DNA"/>
</dbReference>
<dbReference type="Pfam" id="PF03323">
    <property type="entry name" value="GerA"/>
    <property type="match status" value="1"/>
</dbReference>
<evidence type="ECO:0000256" key="1">
    <source>
        <dbReference type="ARBA" id="ARBA00023136"/>
    </source>
</evidence>
<dbReference type="InterPro" id="IPR004995">
    <property type="entry name" value="Spore_Ger"/>
</dbReference>
<gene>
    <name evidence="2" type="ORF">ICC18_23985</name>
</gene>
<dbReference type="RefSeq" id="WP_188176965.1">
    <property type="nucleotide sequence ID" value="NZ_JACVVD010000010.1"/>
</dbReference>
<reference evidence="2" key="1">
    <citation type="submission" date="2020-09" db="EMBL/GenBank/DDBJ databases">
        <title>Draft Genome Sequence of Paenibacillus sp. WST5.</title>
        <authorList>
            <person name="Bao Z."/>
        </authorList>
    </citation>
    <scope>NUCLEOTIDE SEQUENCE</scope>
    <source>
        <strain evidence="2">WST5</strain>
    </source>
</reference>
<evidence type="ECO:0000313" key="3">
    <source>
        <dbReference type="Proteomes" id="UP000650466"/>
    </source>
</evidence>